<dbReference type="GO" id="GO:0051539">
    <property type="term" value="F:4 iron, 4 sulfur cluster binding"/>
    <property type="evidence" value="ECO:0007669"/>
    <property type="project" value="UniProtKB-KW"/>
</dbReference>
<dbReference type="InterPro" id="IPR017896">
    <property type="entry name" value="4Fe4S_Fe-S-bd"/>
</dbReference>
<dbReference type="InterPro" id="IPR009051">
    <property type="entry name" value="Helical_ferredxn"/>
</dbReference>
<gene>
    <name evidence="7" type="ORF">C7B43_18210</name>
</gene>
<keyword evidence="2" id="KW-0479">Metal-binding</keyword>
<dbReference type="InterPro" id="IPR051460">
    <property type="entry name" value="HdrC_iron-sulfur_subunit"/>
</dbReference>
<keyword evidence="3" id="KW-0560">Oxidoreductase</keyword>
<dbReference type="PROSITE" id="PS00198">
    <property type="entry name" value="4FE4S_FER_1"/>
    <property type="match status" value="1"/>
</dbReference>
<evidence type="ECO:0000256" key="2">
    <source>
        <dbReference type="ARBA" id="ARBA00022723"/>
    </source>
</evidence>
<evidence type="ECO:0000313" key="7">
    <source>
        <dbReference type="EMBL" id="PSR24796.1"/>
    </source>
</evidence>
<dbReference type="EMBL" id="PXYT01000067">
    <property type="protein sequence ID" value="PSR24796.1"/>
    <property type="molecule type" value="Genomic_DNA"/>
</dbReference>
<evidence type="ECO:0000256" key="3">
    <source>
        <dbReference type="ARBA" id="ARBA00023002"/>
    </source>
</evidence>
<comment type="caution">
    <text evidence="7">The sequence shown here is derived from an EMBL/GenBank/DDBJ whole genome shotgun (WGS) entry which is preliminary data.</text>
</comment>
<accession>A0A2T2WRE1</accession>
<proteinExistence type="predicted"/>
<name>A0A2T2WRE1_9FIRM</name>
<evidence type="ECO:0000259" key="6">
    <source>
        <dbReference type="PROSITE" id="PS51379"/>
    </source>
</evidence>
<keyword evidence="1" id="KW-0004">4Fe-4S</keyword>
<keyword evidence="5" id="KW-0411">Iron-sulfur</keyword>
<evidence type="ECO:0000256" key="4">
    <source>
        <dbReference type="ARBA" id="ARBA00023004"/>
    </source>
</evidence>
<evidence type="ECO:0000313" key="8">
    <source>
        <dbReference type="Proteomes" id="UP000242699"/>
    </source>
</evidence>
<dbReference type="PROSITE" id="PS51379">
    <property type="entry name" value="4FE4S_FER_2"/>
    <property type="match status" value="1"/>
</dbReference>
<reference evidence="7 8" key="1">
    <citation type="journal article" date="2014" name="BMC Genomics">
        <title>Comparison of environmental and isolate Sulfobacillus genomes reveals diverse carbon, sulfur, nitrogen, and hydrogen metabolisms.</title>
        <authorList>
            <person name="Justice N.B."/>
            <person name="Norman A."/>
            <person name="Brown C.T."/>
            <person name="Singh A."/>
            <person name="Thomas B.C."/>
            <person name="Banfield J.F."/>
        </authorList>
    </citation>
    <scope>NUCLEOTIDE SEQUENCE [LARGE SCALE GENOMIC DNA]</scope>
    <source>
        <strain evidence="7">AMDSBA1</strain>
    </source>
</reference>
<dbReference type="GO" id="GO:0016491">
    <property type="term" value="F:oxidoreductase activity"/>
    <property type="evidence" value="ECO:0007669"/>
    <property type="project" value="UniProtKB-KW"/>
</dbReference>
<organism evidence="7 8">
    <name type="scientific">Sulfobacillus benefaciens</name>
    <dbReference type="NCBI Taxonomy" id="453960"/>
    <lineage>
        <taxon>Bacteria</taxon>
        <taxon>Bacillati</taxon>
        <taxon>Bacillota</taxon>
        <taxon>Clostridia</taxon>
        <taxon>Eubacteriales</taxon>
        <taxon>Clostridiales Family XVII. Incertae Sedis</taxon>
        <taxon>Sulfobacillus</taxon>
    </lineage>
</organism>
<dbReference type="Pfam" id="PF13183">
    <property type="entry name" value="Fer4_8"/>
    <property type="match status" value="1"/>
</dbReference>
<dbReference type="Gene3D" id="1.10.1060.10">
    <property type="entry name" value="Alpha-helical ferredoxin"/>
    <property type="match status" value="1"/>
</dbReference>
<dbReference type="PANTHER" id="PTHR43255:SF1">
    <property type="entry name" value="IRON-SULFUR-BINDING OXIDOREDUCTASE FADF-RELATED"/>
    <property type="match status" value="1"/>
</dbReference>
<evidence type="ECO:0000256" key="1">
    <source>
        <dbReference type="ARBA" id="ARBA00022485"/>
    </source>
</evidence>
<dbReference type="GO" id="GO:0046872">
    <property type="term" value="F:metal ion binding"/>
    <property type="evidence" value="ECO:0007669"/>
    <property type="project" value="UniProtKB-KW"/>
</dbReference>
<evidence type="ECO:0000256" key="5">
    <source>
        <dbReference type="ARBA" id="ARBA00023014"/>
    </source>
</evidence>
<keyword evidence="4" id="KW-0408">Iron</keyword>
<feature type="domain" description="4Fe-4S ferredoxin-type" evidence="6">
    <location>
        <begin position="35"/>
        <end position="64"/>
    </location>
</feature>
<dbReference type="Proteomes" id="UP000242699">
    <property type="component" value="Unassembled WGS sequence"/>
</dbReference>
<protein>
    <submittedName>
        <fullName evidence="7">Heterodisulfide reductase subunit C</fullName>
    </submittedName>
</protein>
<dbReference type="InterPro" id="IPR017900">
    <property type="entry name" value="4Fe4S_Fe_S_CS"/>
</dbReference>
<dbReference type="GO" id="GO:0005886">
    <property type="term" value="C:plasma membrane"/>
    <property type="evidence" value="ECO:0007669"/>
    <property type="project" value="TreeGrafter"/>
</dbReference>
<dbReference type="AlphaFoldDB" id="A0A2T2WRE1"/>
<dbReference type="SUPFAM" id="SSF46548">
    <property type="entry name" value="alpha-helical ferredoxin"/>
    <property type="match status" value="1"/>
</dbReference>
<sequence>MSEEAVVTHHLRLDPEDVGEQDAESLLDAIKSDLRYEEVIHGCLNCGVCSGSCPSHRFFDYSPRIVVQTVLSGDAQAVKDMMDEYIWACAQCYTCAMRCPFHNSPGGLVMIMREVAVWRGMEAVHRLLKPYGRVLLKVLSIGNQLTPDMIQPDFFPDWGPKIPWSSTDLAIKRKAIPVYTLQVTTSAWRVSPETSYELYTIYEETGVFRLIEQIDPNLYEVVSDMVEDLRDMIESSR</sequence>
<dbReference type="PANTHER" id="PTHR43255">
    <property type="entry name" value="IRON-SULFUR-BINDING OXIDOREDUCTASE FADF-RELATED-RELATED"/>
    <property type="match status" value="1"/>
</dbReference>